<protein>
    <submittedName>
        <fullName evidence="2">Uncharacterized protein</fullName>
    </submittedName>
</protein>
<evidence type="ECO:0000313" key="3">
    <source>
        <dbReference type="Proteomes" id="UP000243719"/>
    </source>
</evidence>
<keyword evidence="3" id="KW-1185">Reference proteome</keyword>
<proteinExistence type="predicted"/>
<sequence>MKATFNVIARSLGRLFLPAGCGSSRAFDRRLASVKRDSRARCAILDAVWQCSLDTGSGVRLDRTALRRAIKQVRSALPEMSGTFRPEQATFLCDAVETMRDNAFSSGAGANCIDQLDRLGHLLTRRCPPTCIAADSDPQPPGATWGGPARRPRHGRP</sequence>
<name>A0A1H2PKL5_9BURK</name>
<evidence type="ECO:0000313" key="2">
    <source>
        <dbReference type="EMBL" id="SDV46964.1"/>
    </source>
</evidence>
<feature type="region of interest" description="Disordered" evidence="1">
    <location>
        <begin position="131"/>
        <end position="157"/>
    </location>
</feature>
<reference evidence="3" key="1">
    <citation type="submission" date="2016-09" db="EMBL/GenBank/DDBJ databases">
        <authorList>
            <person name="Varghese N."/>
            <person name="Submissions S."/>
        </authorList>
    </citation>
    <scope>NUCLEOTIDE SEQUENCE [LARGE SCALE GENOMIC DNA]</scope>
    <source>
        <strain evidence="3">JS23</strain>
    </source>
</reference>
<accession>A0A1H2PKL5</accession>
<dbReference type="AlphaFoldDB" id="A0A1H2PKL5"/>
<dbReference type="Proteomes" id="UP000243719">
    <property type="component" value="Unassembled WGS sequence"/>
</dbReference>
<organism evidence="2 3">
    <name type="scientific">Chitinasiproducens palmae</name>
    <dbReference type="NCBI Taxonomy" id="1770053"/>
    <lineage>
        <taxon>Bacteria</taxon>
        <taxon>Pseudomonadati</taxon>
        <taxon>Pseudomonadota</taxon>
        <taxon>Betaproteobacteria</taxon>
        <taxon>Burkholderiales</taxon>
        <taxon>Burkholderiaceae</taxon>
        <taxon>Chitinasiproducens</taxon>
    </lineage>
</organism>
<dbReference type="EMBL" id="FNLO01000002">
    <property type="protein sequence ID" value="SDV46964.1"/>
    <property type="molecule type" value="Genomic_DNA"/>
</dbReference>
<evidence type="ECO:0000256" key="1">
    <source>
        <dbReference type="SAM" id="MobiDB-lite"/>
    </source>
</evidence>
<gene>
    <name evidence="2" type="ORF">SAMN05216551_102143</name>
</gene>